<dbReference type="CDD" id="cd16377">
    <property type="entry name" value="23S_rRNA_IVP_like"/>
    <property type="match status" value="1"/>
</dbReference>
<organism evidence="1">
    <name type="scientific">Oceaniferula spumae</name>
    <dbReference type="NCBI Taxonomy" id="2979115"/>
    <lineage>
        <taxon>Bacteria</taxon>
        <taxon>Pseudomonadati</taxon>
        <taxon>Verrucomicrobiota</taxon>
        <taxon>Verrucomicrobiia</taxon>
        <taxon>Verrucomicrobiales</taxon>
        <taxon>Verrucomicrobiaceae</taxon>
        <taxon>Oceaniferula</taxon>
    </lineage>
</organism>
<dbReference type="InterPro" id="IPR036583">
    <property type="entry name" value="23S_rRNA_IVS_sf"/>
</dbReference>
<dbReference type="AlphaFoldDB" id="A0AAT9FLE8"/>
<proteinExistence type="predicted"/>
<evidence type="ECO:0000313" key="1">
    <source>
        <dbReference type="EMBL" id="BDS06773.1"/>
    </source>
</evidence>
<dbReference type="NCBIfam" id="TIGR02436">
    <property type="entry name" value="four helix bundle protein"/>
    <property type="match status" value="1"/>
</dbReference>
<reference evidence="1" key="1">
    <citation type="submission" date="2024-07" db="EMBL/GenBank/DDBJ databases">
        <title>Complete genome sequence of Verrucomicrobiaceae bacterium NT6N.</title>
        <authorList>
            <person name="Huang C."/>
            <person name="Takami H."/>
            <person name="Hamasaki K."/>
        </authorList>
    </citation>
    <scope>NUCLEOTIDE SEQUENCE</scope>
    <source>
        <strain evidence="1">NT6N</strain>
    </source>
</reference>
<dbReference type="Gene3D" id="1.20.1440.60">
    <property type="entry name" value="23S rRNA-intervening sequence"/>
    <property type="match status" value="1"/>
</dbReference>
<dbReference type="PANTHER" id="PTHR38471">
    <property type="entry name" value="FOUR HELIX BUNDLE PROTEIN"/>
    <property type="match status" value="1"/>
</dbReference>
<dbReference type="Pfam" id="PF05635">
    <property type="entry name" value="23S_rRNA_IVP"/>
    <property type="match status" value="1"/>
</dbReference>
<accession>A0AAT9FLE8</accession>
<gene>
    <name evidence="1" type="ORF">NT6N_18130</name>
</gene>
<dbReference type="KEGG" id="osu:NT6N_18130"/>
<name>A0AAT9FLE8_9BACT</name>
<dbReference type="PANTHER" id="PTHR38471:SF2">
    <property type="entry name" value="FOUR HELIX BUNDLE PROTEIN"/>
    <property type="match status" value="1"/>
</dbReference>
<dbReference type="EMBL" id="AP026866">
    <property type="protein sequence ID" value="BDS06773.1"/>
    <property type="molecule type" value="Genomic_DNA"/>
</dbReference>
<sequence>MTNHFEKLDVWKRACQLSHDTYLAFKNSKDYAFRDQMIRSSLSIPSNIAEGADRGSPKEFIRFLHIASGSSAELRTQAYIAGKLGLISKETTASIVTETQEISAMI</sequence>
<dbReference type="NCBIfam" id="NF008912">
    <property type="entry name" value="PRK12275.1-6"/>
    <property type="match status" value="1"/>
</dbReference>
<protein>
    <submittedName>
        <fullName evidence="1">Four helix bundle protein</fullName>
    </submittedName>
</protein>
<dbReference type="InterPro" id="IPR012657">
    <property type="entry name" value="23S_rRNA-intervening_sequence"/>
</dbReference>
<dbReference type="SUPFAM" id="SSF158446">
    <property type="entry name" value="IVS-encoded protein-like"/>
    <property type="match status" value="1"/>
</dbReference>